<dbReference type="NCBIfam" id="TIGR03083">
    <property type="entry name" value="maleylpyruvate isomerase family mycothiol-dependent enzyme"/>
    <property type="match status" value="1"/>
</dbReference>
<organism evidence="2 3">
    <name type="scientific">Kitasatospora paracochleata</name>
    <dbReference type="NCBI Taxonomy" id="58354"/>
    <lineage>
        <taxon>Bacteria</taxon>
        <taxon>Bacillati</taxon>
        <taxon>Actinomycetota</taxon>
        <taxon>Actinomycetes</taxon>
        <taxon>Kitasatosporales</taxon>
        <taxon>Streptomycetaceae</taxon>
        <taxon>Kitasatospora</taxon>
    </lineage>
</organism>
<dbReference type="EMBL" id="JAMZDX010000004">
    <property type="protein sequence ID" value="MCP2311214.1"/>
    <property type="molecule type" value="Genomic_DNA"/>
</dbReference>
<gene>
    <name evidence="2" type="ORF">FHR36_004377</name>
</gene>
<name>A0ABT1J1B2_9ACTN</name>
<reference evidence="2 3" key="1">
    <citation type="submission" date="2022-06" db="EMBL/GenBank/DDBJ databases">
        <title>Sequencing the genomes of 1000 actinobacteria strains.</title>
        <authorList>
            <person name="Klenk H.-P."/>
        </authorList>
    </citation>
    <scope>NUCLEOTIDE SEQUENCE [LARGE SCALE GENOMIC DNA]</scope>
    <source>
        <strain evidence="2 3">DSM 41656</strain>
    </source>
</reference>
<evidence type="ECO:0000313" key="2">
    <source>
        <dbReference type="EMBL" id="MCP2311214.1"/>
    </source>
</evidence>
<proteinExistence type="predicted"/>
<dbReference type="InterPro" id="IPR017520">
    <property type="entry name" value="CHP03086"/>
</dbReference>
<keyword evidence="3" id="KW-1185">Reference proteome</keyword>
<dbReference type="InterPro" id="IPR024344">
    <property type="entry name" value="MDMPI_metal-binding"/>
</dbReference>
<dbReference type="SUPFAM" id="SSF109854">
    <property type="entry name" value="DinB/YfiT-like putative metalloenzymes"/>
    <property type="match status" value="1"/>
</dbReference>
<sequence length="203" mass="21992">MECPHEPGFHAAVRIEYGAAVREFGRLLSHVPADGWRAPTPCDAWTVRDLVNHVTAQHLWVCQLLAGYTPEQVGRRFDGDVLGVNPVGVWEMAVRSATRALAEPGALDAQIRPPYGLRDAGGFAAELIAETVVHAWDLARALDDPGRISPAAVEFAFTEFRRYGGLAASGRFAPGIPVDAAADTRTRLLALTGRDPAWHPRVP</sequence>
<protein>
    <submittedName>
        <fullName evidence="2">Uncharacterized protein (TIGR03086 family)</fullName>
    </submittedName>
</protein>
<dbReference type="RefSeq" id="WP_253799847.1">
    <property type="nucleotide sequence ID" value="NZ_BAAAUB010000071.1"/>
</dbReference>
<feature type="domain" description="Mycothiol-dependent maleylpyruvate isomerase metal-binding" evidence="1">
    <location>
        <begin position="19"/>
        <end position="139"/>
    </location>
</feature>
<dbReference type="InterPro" id="IPR034660">
    <property type="entry name" value="DinB/YfiT-like"/>
</dbReference>
<dbReference type="NCBIfam" id="TIGR03086">
    <property type="entry name" value="TIGR03086 family metal-binding protein"/>
    <property type="match status" value="1"/>
</dbReference>
<dbReference type="Pfam" id="PF11716">
    <property type="entry name" value="MDMPI_N"/>
    <property type="match status" value="1"/>
</dbReference>
<accession>A0ABT1J1B2</accession>
<dbReference type="InterPro" id="IPR017517">
    <property type="entry name" value="Maleyloyr_isom"/>
</dbReference>
<dbReference type="Gene3D" id="1.20.120.450">
    <property type="entry name" value="dinb family like domain"/>
    <property type="match status" value="1"/>
</dbReference>
<evidence type="ECO:0000313" key="3">
    <source>
        <dbReference type="Proteomes" id="UP001206483"/>
    </source>
</evidence>
<evidence type="ECO:0000259" key="1">
    <source>
        <dbReference type="Pfam" id="PF11716"/>
    </source>
</evidence>
<dbReference type="Proteomes" id="UP001206483">
    <property type="component" value="Unassembled WGS sequence"/>
</dbReference>
<comment type="caution">
    <text evidence="2">The sequence shown here is derived from an EMBL/GenBank/DDBJ whole genome shotgun (WGS) entry which is preliminary data.</text>
</comment>